<gene>
    <name evidence="1" type="ORF">NPIL_338421</name>
</gene>
<evidence type="ECO:0000313" key="2">
    <source>
        <dbReference type="Proteomes" id="UP000887013"/>
    </source>
</evidence>
<keyword evidence="2" id="KW-1185">Reference proteome</keyword>
<evidence type="ECO:0000313" key="1">
    <source>
        <dbReference type="EMBL" id="GFU39442.1"/>
    </source>
</evidence>
<sequence length="96" mass="10901">MVRFVDSITLASLVIPNQNPFNSFCIQFSSFAFMDVRKKALDPNVLKLDRSGFRPVHNSNDVFLFGFVGNPFCVCECSLYQYDSFSPKSLSQSCLR</sequence>
<comment type="caution">
    <text evidence="1">The sequence shown here is derived from an EMBL/GenBank/DDBJ whole genome shotgun (WGS) entry which is preliminary data.</text>
</comment>
<reference evidence="1" key="1">
    <citation type="submission" date="2020-08" db="EMBL/GenBank/DDBJ databases">
        <title>Multicomponent nature underlies the extraordinary mechanical properties of spider dragline silk.</title>
        <authorList>
            <person name="Kono N."/>
            <person name="Nakamura H."/>
            <person name="Mori M."/>
            <person name="Yoshida Y."/>
            <person name="Ohtoshi R."/>
            <person name="Malay A.D."/>
            <person name="Moran D.A.P."/>
            <person name="Tomita M."/>
            <person name="Numata K."/>
            <person name="Arakawa K."/>
        </authorList>
    </citation>
    <scope>NUCLEOTIDE SEQUENCE</scope>
</reference>
<protein>
    <submittedName>
        <fullName evidence="1">Uncharacterized protein</fullName>
    </submittedName>
</protein>
<proteinExistence type="predicted"/>
<dbReference type="Proteomes" id="UP000887013">
    <property type="component" value="Unassembled WGS sequence"/>
</dbReference>
<dbReference type="AlphaFoldDB" id="A0A8X6QVY8"/>
<accession>A0A8X6QVY8</accession>
<dbReference type="EMBL" id="BMAW01035361">
    <property type="protein sequence ID" value="GFU39442.1"/>
    <property type="molecule type" value="Genomic_DNA"/>
</dbReference>
<organism evidence="1 2">
    <name type="scientific">Nephila pilipes</name>
    <name type="common">Giant wood spider</name>
    <name type="synonym">Nephila maculata</name>
    <dbReference type="NCBI Taxonomy" id="299642"/>
    <lineage>
        <taxon>Eukaryota</taxon>
        <taxon>Metazoa</taxon>
        <taxon>Ecdysozoa</taxon>
        <taxon>Arthropoda</taxon>
        <taxon>Chelicerata</taxon>
        <taxon>Arachnida</taxon>
        <taxon>Araneae</taxon>
        <taxon>Araneomorphae</taxon>
        <taxon>Entelegynae</taxon>
        <taxon>Araneoidea</taxon>
        <taxon>Nephilidae</taxon>
        <taxon>Nephila</taxon>
    </lineage>
</organism>
<name>A0A8X6QVY8_NEPPI</name>